<comment type="caution">
    <text evidence="1">The sequence shown here is derived from an EMBL/GenBank/DDBJ whole genome shotgun (WGS) entry which is preliminary data.</text>
</comment>
<keyword evidence="2" id="KW-1185">Reference proteome</keyword>
<evidence type="ECO:0000313" key="2">
    <source>
        <dbReference type="Proteomes" id="UP000019487"/>
    </source>
</evidence>
<dbReference type="EMBL" id="AYSA01000176">
    <property type="protein sequence ID" value="ESZ95639.1"/>
    <property type="molecule type" value="Genomic_DNA"/>
</dbReference>
<gene>
    <name evidence="1" type="ORF">SBOR_3987</name>
</gene>
<proteinExistence type="predicted"/>
<organism evidence="1 2">
    <name type="scientific">Sclerotinia borealis (strain F-4128)</name>
    <dbReference type="NCBI Taxonomy" id="1432307"/>
    <lineage>
        <taxon>Eukaryota</taxon>
        <taxon>Fungi</taxon>
        <taxon>Dikarya</taxon>
        <taxon>Ascomycota</taxon>
        <taxon>Pezizomycotina</taxon>
        <taxon>Leotiomycetes</taxon>
        <taxon>Helotiales</taxon>
        <taxon>Sclerotiniaceae</taxon>
        <taxon>Sclerotinia</taxon>
    </lineage>
</organism>
<dbReference type="AlphaFoldDB" id="W9CLU5"/>
<dbReference type="OrthoDB" id="1606438at2759"/>
<reference evidence="1 2" key="1">
    <citation type="journal article" date="2014" name="Genome Announc.">
        <title>Draft genome sequence of Sclerotinia borealis, a psychrophilic plant pathogenic fungus.</title>
        <authorList>
            <person name="Mardanov A.V."/>
            <person name="Beletsky A.V."/>
            <person name="Kadnikov V.V."/>
            <person name="Ignatov A.N."/>
            <person name="Ravin N.V."/>
        </authorList>
    </citation>
    <scope>NUCLEOTIDE SEQUENCE [LARGE SCALE GENOMIC DNA]</scope>
    <source>
        <strain evidence="2">F-4157</strain>
    </source>
</reference>
<dbReference type="Proteomes" id="UP000019487">
    <property type="component" value="Unassembled WGS sequence"/>
</dbReference>
<evidence type="ECO:0000313" key="1">
    <source>
        <dbReference type="EMBL" id="ESZ95639.1"/>
    </source>
</evidence>
<sequence length="67" mass="7763">MTYHVFIEPRECFVAHIAASKVLLENLYAAAWLGHSFENVWPTLPRILEAGKRWPRSEEPDETVPEI</sequence>
<name>W9CLU5_SCLBF</name>
<protein>
    <submittedName>
        <fullName evidence="1">Uncharacterized protein</fullName>
    </submittedName>
</protein>
<dbReference type="HOGENOM" id="CLU_2813875_0_0_1"/>
<accession>W9CLU5</accession>